<dbReference type="Proteomes" id="UP001209476">
    <property type="component" value="Unassembled WGS sequence"/>
</dbReference>
<dbReference type="RefSeq" id="WP_153080867.1">
    <property type="nucleotide sequence ID" value="NZ_JAPDUL010000002.1"/>
</dbReference>
<accession>A0A6A7VXA1</accession>
<reference evidence="2 3" key="1">
    <citation type="submission" date="2019-09" db="EMBL/GenBank/DDBJ databases">
        <title>Distinct polysaccharide growth profiles of human intestinal Prevotella copri isolates.</title>
        <authorList>
            <person name="Fehlner-Peach H."/>
            <person name="Magnabosco C."/>
            <person name="Raghavan V."/>
            <person name="Scher J.U."/>
            <person name="Tett A."/>
            <person name="Cox L.M."/>
            <person name="Gottsegen C."/>
            <person name="Watters A."/>
            <person name="Wiltshire- Gordon J.D."/>
            <person name="Segata N."/>
            <person name="Bonneau R."/>
            <person name="Littman D.R."/>
        </authorList>
    </citation>
    <scope>NUCLEOTIDE SEQUENCE [LARGE SCALE GENOMIC DNA]</scope>
    <source>
        <strain evidence="2">IK21513</strain>
        <strain evidence="3">iK21513</strain>
    </source>
</reference>
<comment type="caution">
    <text evidence="2">The sequence shown here is derived from an EMBL/GenBank/DDBJ whole genome shotgun (WGS) entry which is preliminary data.</text>
</comment>
<evidence type="ECO:0000313" key="2">
    <source>
        <dbReference type="EMBL" id="MQN10723.1"/>
    </source>
</evidence>
<dbReference type="AlphaFoldDB" id="A0A6A7VXA1"/>
<dbReference type="Proteomes" id="UP000406735">
    <property type="component" value="Unassembled WGS sequence"/>
</dbReference>
<dbReference type="EMBL" id="JAPDUM010000002">
    <property type="protein sequence ID" value="MCW4166267.1"/>
    <property type="molecule type" value="Genomic_DNA"/>
</dbReference>
<organism evidence="2 3">
    <name type="scientific">Segatella copri</name>
    <dbReference type="NCBI Taxonomy" id="165179"/>
    <lineage>
        <taxon>Bacteria</taxon>
        <taxon>Pseudomonadati</taxon>
        <taxon>Bacteroidota</taxon>
        <taxon>Bacteroidia</taxon>
        <taxon>Bacteroidales</taxon>
        <taxon>Prevotellaceae</taxon>
        <taxon>Segatella</taxon>
    </lineage>
</organism>
<proteinExistence type="predicted"/>
<sequence>MKKLTIESIRLEGNQVQCSLLIGKNRELLITNINETCLPFLCIDRIDAYVVGFLYFAMKNGYDFYSEIPISSELYYSIKKHYIPGLRLGNSELHDVEIIAPFSDFHPTKEKNIIGTGISCGVDSLYTIQVNTSDDIPRSCKLNGLFFFNVGAGFKGEKTLRTPLIEGRMEMAERFSKEYGFAYYFIESNIHLIMHKYVPYDHLEMESFVALFCIYTLQNGIKSYHFSSSNSVKDFSIDGDVVKNEGTCMFDMFTYSCLSINGMMFNSEGAEVERLDKVRSLCCYPPAYKYLNVCFNELHNCGICAKCIRTLLEINAVGDIDQFMDVFDVHFFKKHYKTYLRRLFINAKMKNEFYSKKIYPYYANQISIWDKMKWILAIILNKFVHKHVEV</sequence>
<name>A0A6A7VXA1_9BACT</name>
<reference evidence="1" key="2">
    <citation type="submission" date="2022-11" db="EMBL/GenBank/DDBJ databases">
        <title>Genomic repertoires linked with pathogenic potency of arthritogenic Prevotella copri isolated from the gut of rheumatoid arthritis patients.</title>
        <authorList>
            <person name="Nii T."/>
            <person name="Maeda Y."/>
            <person name="Motooka D."/>
            <person name="Naito M."/>
            <person name="Matsumoto Y."/>
            <person name="Ogawa T."/>
            <person name="Oguro-Igashira E."/>
            <person name="Kishikawa T."/>
            <person name="Yamashita M."/>
            <person name="Koizumi S."/>
            <person name="Kurakawa T."/>
            <person name="Okumura R."/>
            <person name="Kayama H."/>
            <person name="Murakami M."/>
            <person name="Sakaguchi T."/>
            <person name="Das B."/>
            <person name="Nakamura S."/>
            <person name="Okada Y."/>
            <person name="Kumanogoh A."/>
            <person name="Takeda K."/>
        </authorList>
    </citation>
    <scope>NUCLEOTIDE SEQUENCE</scope>
    <source>
        <strain evidence="1">RA-N001-16</strain>
    </source>
</reference>
<evidence type="ECO:0000313" key="1">
    <source>
        <dbReference type="EMBL" id="MCW4166267.1"/>
    </source>
</evidence>
<gene>
    <name evidence="2" type="ORF">F7D97_12510</name>
    <name evidence="1" type="ORF">ONS98_13840</name>
</gene>
<protein>
    <submittedName>
        <fullName evidence="2">Uncharacterized protein</fullName>
    </submittedName>
</protein>
<evidence type="ECO:0000313" key="3">
    <source>
        <dbReference type="Proteomes" id="UP000406735"/>
    </source>
</evidence>
<dbReference type="EMBL" id="VZCY01000101">
    <property type="protein sequence ID" value="MQN10723.1"/>
    <property type="molecule type" value="Genomic_DNA"/>
</dbReference>